<evidence type="ECO:0000256" key="1">
    <source>
        <dbReference type="SAM" id="Phobius"/>
    </source>
</evidence>
<keyword evidence="3" id="KW-1185">Reference proteome</keyword>
<comment type="caution">
    <text evidence="2">The sequence shown here is derived from an EMBL/GenBank/DDBJ whole genome shotgun (WGS) entry which is preliminary data.</text>
</comment>
<sequence length="99" mass="11366">MHHTLSSMLCDRSLLQYPTLSAVSNPPPSPQHLRLVHTLLKCYLLNHISNLRFSLLLLLLLSLHSCTSLFCLRNILIVYSCVMWRLQMGEGKLFLAVYI</sequence>
<organism evidence="2 3">
    <name type="scientific">Paraphaeosphaeria minitans</name>
    <dbReference type="NCBI Taxonomy" id="565426"/>
    <lineage>
        <taxon>Eukaryota</taxon>
        <taxon>Fungi</taxon>
        <taxon>Dikarya</taxon>
        <taxon>Ascomycota</taxon>
        <taxon>Pezizomycotina</taxon>
        <taxon>Dothideomycetes</taxon>
        <taxon>Pleosporomycetidae</taxon>
        <taxon>Pleosporales</taxon>
        <taxon>Massarineae</taxon>
        <taxon>Didymosphaeriaceae</taxon>
        <taxon>Paraphaeosphaeria</taxon>
    </lineage>
</organism>
<gene>
    <name evidence="2" type="ORF">PMIN01_00441</name>
</gene>
<proteinExistence type="predicted"/>
<dbReference type="AlphaFoldDB" id="A0A9P6KVY1"/>
<feature type="transmembrane region" description="Helical" evidence="1">
    <location>
        <begin position="53"/>
        <end position="79"/>
    </location>
</feature>
<protein>
    <submittedName>
        <fullName evidence="2">Uncharacterized protein</fullName>
    </submittedName>
</protein>
<reference evidence="2" key="1">
    <citation type="journal article" date="2020" name="Mol. Plant Microbe Interact.">
        <title>Genome Sequence of the Biocontrol Agent Coniothyrium minitans strain Conio (IMI 134523).</title>
        <authorList>
            <person name="Patel D."/>
            <person name="Shittu T.A."/>
            <person name="Baroncelli R."/>
            <person name="Muthumeenakshi S."/>
            <person name="Osborne T.H."/>
            <person name="Janganan T.K."/>
            <person name="Sreenivasaprasad S."/>
        </authorList>
    </citation>
    <scope>NUCLEOTIDE SEQUENCE</scope>
    <source>
        <strain evidence="2">Conio</strain>
    </source>
</reference>
<name>A0A9P6KVY1_9PLEO</name>
<dbReference type="EMBL" id="WJXW01000001">
    <property type="protein sequence ID" value="KAF9740902.1"/>
    <property type="molecule type" value="Genomic_DNA"/>
</dbReference>
<keyword evidence="1" id="KW-0472">Membrane</keyword>
<accession>A0A9P6KVY1</accession>
<dbReference type="Proteomes" id="UP000756921">
    <property type="component" value="Unassembled WGS sequence"/>
</dbReference>
<evidence type="ECO:0000313" key="3">
    <source>
        <dbReference type="Proteomes" id="UP000756921"/>
    </source>
</evidence>
<keyword evidence="1" id="KW-1133">Transmembrane helix</keyword>
<keyword evidence="1" id="KW-0812">Transmembrane</keyword>
<evidence type="ECO:0000313" key="2">
    <source>
        <dbReference type="EMBL" id="KAF9740902.1"/>
    </source>
</evidence>